<dbReference type="SUPFAM" id="SSF46894">
    <property type="entry name" value="C-terminal effector domain of the bipartite response regulators"/>
    <property type="match status" value="1"/>
</dbReference>
<dbReference type="PANTHER" id="PTHR45566:SF2">
    <property type="entry name" value="NARL SUBFAMILY"/>
    <property type="match status" value="1"/>
</dbReference>
<proteinExistence type="predicted"/>
<evidence type="ECO:0000313" key="2">
    <source>
        <dbReference type="EMBL" id="SDL36377.1"/>
    </source>
</evidence>
<protein>
    <submittedName>
        <fullName evidence="2">Two component transcriptional regulator, LuxR family</fullName>
    </submittedName>
</protein>
<dbReference type="InterPro" id="IPR011006">
    <property type="entry name" value="CheY-like_superfamily"/>
</dbReference>
<gene>
    <name evidence="2" type="ORF">SAMN04515677_101634</name>
</gene>
<dbReference type="InterPro" id="IPR000792">
    <property type="entry name" value="Tscrpt_reg_LuxR_C"/>
</dbReference>
<name>A0A1G9JFJ6_9FIRM</name>
<dbReference type="Proteomes" id="UP000199068">
    <property type="component" value="Unassembled WGS sequence"/>
</dbReference>
<sequence>MRILVVSESFMTRESLGTLFEQYSTIREVIAIKSLSKIDKRELLNFSFIFIEVVDKNKDELDTISLLKRVSPNIKVMILDRTKSNQILEMAIKYKIEGYLLYVIDKEEFKYHFEKIKNGKRVYESEAIEKIIYNDIKSIDILSKRERQVLDELAKGLNNKEIGEKLYIAECTVKKHVSNILQKLELKNRQEAIIYNQKLS</sequence>
<dbReference type="GO" id="GO:0006355">
    <property type="term" value="P:regulation of DNA-templated transcription"/>
    <property type="evidence" value="ECO:0007669"/>
    <property type="project" value="InterPro"/>
</dbReference>
<dbReference type="STRING" id="1121325.SAMN04515677_101634"/>
<organism evidence="2 3">
    <name type="scientific">Romboutsia lituseburensis DSM 797</name>
    <dbReference type="NCBI Taxonomy" id="1121325"/>
    <lineage>
        <taxon>Bacteria</taxon>
        <taxon>Bacillati</taxon>
        <taxon>Bacillota</taxon>
        <taxon>Clostridia</taxon>
        <taxon>Peptostreptococcales</taxon>
        <taxon>Peptostreptococcaceae</taxon>
        <taxon>Romboutsia</taxon>
    </lineage>
</organism>
<dbReference type="GO" id="GO:0003677">
    <property type="term" value="F:DNA binding"/>
    <property type="evidence" value="ECO:0007669"/>
    <property type="project" value="InterPro"/>
</dbReference>
<accession>A0A1G9JFJ6</accession>
<dbReference type="PROSITE" id="PS00622">
    <property type="entry name" value="HTH_LUXR_1"/>
    <property type="match status" value="1"/>
</dbReference>
<evidence type="ECO:0000313" key="3">
    <source>
        <dbReference type="Proteomes" id="UP000199068"/>
    </source>
</evidence>
<dbReference type="Gene3D" id="3.40.50.2300">
    <property type="match status" value="1"/>
</dbReference>
<dbReference type="PRINTS" id="PR00038">
    <property type="entry name" value="HTHLUXR"/>
</dbReference>
<dbReference type="InterPro" id="IPR051015">
    <property type="entry name" value="EvgA-like"/>
</dbReference>
<evidence type="ECO:0000259" key="1">
    <source>
        <dbReference type="PROSITE" id="PS50043"/>
    </source>
</evidence>
<dbReference type="CDD" id="cd06170">
    <property type="entry name" value="LuxR_C_like"/>
    <property type="match status" value="1"/>
</dbReference>
<dbReference type="RefSeq" id="WP_092722758.1">
    <property type="nucleotide sequence ID" value="NZ_FNGW01000001.1"/>
</dbReference>
<dbReference type="PROSITE" id="PS50043">
    <property type="entry name" value="HTH_LUXR_2"/>
    <property type="match status" value="1"/>
</dbReference>
<dbReference type="AlphaFoldDB" id="A0A1G9JFJ6"/>
<dbReference type="Pfam" id="PF00196">
    <property type="entry name" value="GerE"/>
    <property type="match status" value="1"/>
</dbReference>
<feature type="domain" description="HTH luxR-type" evidence="1">
    <location>
        <begin position="135"/>
        <end position="200"/>
    </location>
</feature>
<dbReference type="PANTHER" id="PTHR45566">
    <property type="entry name" value="HTH-TYPE TRANSCRIPTIONAL REGULATOR YHJB-RELATED"/>
    <property type="match status" value="1"/>
</dbReference>
<dbReference type="SUPFAM" id="SSF52172">
    <property type="entry name" value="CheY-like"/>
    <property type="match status" value="1"/>
</dbReference>
<dbReference type="SMART" id="SM00421">
    <property type="entry name" value="HTH_LUXR"/>
    <property type="match status" value="1"/>
</dbReference>
<keyword evidence="3" id="KW-1185">Reference proteome</keyword>
<dbReference type="EMBL" id="FNGW01000001">
    <property type="protein sequence ID" value="SDL36377.1"/>
    <property type="molecule type" value="Genomic_DNA"/>
</dbReference>
<dbReference type="InterPro" id="IPR016032">
    <property type="entry name" value="Sig_transdc_resp-reg_C-effctor"/>
</dbReference>
<reference evidence="2 3" key="1">
    <citation type="submission" date="2016-10" db="EMBL/GenBank/DDBJ databases">
        <authorList>
            <person name="de Groot N.N."/>
        </authorList>
    </citation>
    <scope>NUCLEOTIDE SEQUENCE [LARGE SCALE GENOMIC DNA]</scope>
    <source>
        <strain evidence="2 3">DSM 797</strain>
    </source>
</reference>